<feature type="transmembrane region" description="Helical" evidence="1">
    <location>
        <begin position="370"/>
        <end position="386"/>
    </location>
</feature>
<feature type="transmembrane region" description="Helical" evidence="1">
    <location>
        <begin position="260"/>
        <end position="279"/>
    </location>
</feature>
<organism evidence="2 3">
    <name type="scientific">Pseudotamlana carrageenivorans</name>
    <dbReference type="NCBI Taxonomy" id="2069432"/>
    <lineage>
        <taxon>Bacteria</taxon>
        <taxon>Pseudomonadati</taxon>
        <taxon>Bacteroidota</taxon>
        <taxon>Flavobacteriia</taxon>
        <taxon>Flavobacteriales</taxon>
        <taxon>Flavobacteriaceae</taxon>
        <taxon>Pseudotamlana</taxon>
    </lineage>
</organism>
<protein>
    <recommendedName>
        <fullName evidence="4">Polysaccharide biosynthesis protein</fullName>
    </recommendedName>
</protein>
<feature type="transmembrane region" description="Helical" evidence="1">
    <location>
        <begin position="424"/>
        <end position="442"/>
    </location>
</feature>
<feature type="transmembrane region" description="Helical" evidence="1">
    <location>
        <begin position="66"/>
        <end position="93"/>
    </location>
</feature>
<feature type="transmembrane region" description="Helical" evidence="1">
    <location>
        <begin position="130"/>
        <end position="147"/>
    </location>
</feature>
<feature type="transmembrane region" description="Helical" evidence="1">
    <location>
        <begin position="299"/>
        <end position="319"/>
    </location>
</feature>
<feature type="transmembrane region" description="Helical" evidence="1">
    <location>
        <begin position="190"/>
        <end position="211"/>
    </location>
</feature>
<evidence type="ECO:0008006" key="4">
    <source>
        <dbReference type="Google" id="ProtNLM"/>
    </source>
</evidence>
<feature type="transmembrane region" description="Helical" evidence="1">
    <location>
        <begin position="34"/>
        <end position="54"/>
    </location>
</feature>
<name>A0A2I7SH51_9FLAO</name>
<dbReference type="OrthoDB" id="1418223at2"/>
<feature type="transmembrane region" description="Helical" evidence="1">
    <location>
        <begin position="339"/>
        <end position="358"/>
    </location>
</feature>
<dbReference type="RefSeq" id="WP_102995266.1">
    <property type="nucleotide sequence ID" value="NZ_CP025938.1"/>
</dbReference>
<dbReference type="KEGG" id="taj:C1A40_06935"/>
<feature type="transmembrane region" description="Helical" evidence="1">
    <location>
        <begin position="232"/>
        <end position="254"/>
    </location>
</feature>
<feature type="transmembrane region" description="Helical" evidence="1">
    <location>
        <begin position="159"/>
        <end position="184"/>
    </location>
</feature>
<dbReference type="AlphaFoldDB" id="A0A2I7SH51"/>
<keyword evidence="3" id="KW-1185">Reference proteome</keyword>
<sequence>MKSKGAIIGLRIKSKQSFMQKFYESNKDFIKKQAIFGVVFSFTKATVYLVPLLLADVLSSKDFGVLEYALAGLGMVVNTVINLGVPGAYPYFLLKEKRLDIQTSFKLHSIILLVPLIINQILFFCFQLNINFYLAFNVSFIIANQVFYSTQLKSHEKSLWAVILDSGIYLVLLLLFVLSFSGFVKININVISYFILFYALVYAVYAIYTFIKYRALIDFNKYKAILKFSIHLLISTFLIFLITTSGRILVEFFFDFNTVGIYAFYFRLAAVVVMIYQIINITFFKKIYTLNPNILDKYYCMFFVLIYTLSVFIFFVSPFVVKYFSNYFNETFVLNQGTYFLLSAQMVMWIASALNSSIIDREKLASKNNIKFLILIILSVVVLYFLRDIMHLQTLVLVHFTVITMACLIQYFSLYQKKIKFKKSIVSLLAIYAVSICVFIFII</sequence>
<dbReference type="Proteomes" id="UP000236592">
    <property type="component" value="Chromosome"/>
</dbReference>
<dbReference type="EMBL" id="CP025938">
    <property type="protein sequence ID" value="AUS05221.1"/>
    <property type="molecule type" value="Genomic_DNA"/>
</dbReference>
<gene>
    <name evidence="2" type="ORF">C1A40_06935</name>
</gene>
<keyword evidence="1" id="KW-0812">Transmembrane</keyword>
<accession>A0A2I7SH51</accession>
<keyword evidence="1" id="KW-1133">Transmembrane helix</keyword>
<feature type="transmembrane region" description="Helical" evidence="1">
    <location>
        <begin position="105"/>
        <end position="124"/>
    </location>
</feature>
<evidence type="ECO:0000256" key="1">
    <source>
        <dbReference type="SAM" id="Phobius"/>
    </source>
</evidence>
<evidence type="ECO:0000313" key="2">
    <source>
        <dbReference type="EMBL" id="AUS05221.1"/>
    </source>
</evidence>
<proteinExistence type="predicted"/>
<reference evidence="3" key="1">
    <citation type="submission" date="2018-01" db="EMBL/GenBank/DDBJ databases">
        <title>Complete genome of Tamlana sp. UJ94.</title>
        <authorList>
            <person name="Jung J."/>
            <person name="Chung D."/>
            <person name="Bae S.S."/>
            <person name="Baek K."/>
        </authorList>
    </citation>
    <scope>NUCLEOTIDE SEQUENCE [LARGE SCALE GENOMIC DNA]</scope>
    <source>
        <strain evidence="3">UJ94</strain>
    </source>
</reference>
<feature type="transmembrane region" description="Helical" evidence="1">
    <location>
        <begin position="392"/>
        <end position="412"/>
    </location>
</feature>
<evidence type="ECO:0000313" key="3">
    <source>
        <dbReference type="Proteomes" id="UP000236592"/>
    </source>
</evidence>
<keyword evidence="1" id="KW-0472">Membrane</keyword>